<accession>A0A0H2L191</accession>
<keyword evidence="2" id="KW-0418">Kinase</keyword>
<dbReference type="InterPro" id="IPR012074">
    <property type="entry name" value="GAF_ANTAR"/>
</dbReference>
<dbReference type="InterPro" id="IPR003018">
    <property type="entry name" value="GAF"/>
</dbReference>
<evidence type="ECO:0000256" key="4">
    <source>
        <dbReference type="ARBA" id="ARBA00023163"/>
    </source>
</evidence>
<keyword evidence="4" id="KW-0804">Transcription</keyword>
<sequence length="271" mass="28349">MTSIEQSVEQGTVGMPAGPGATVPTPQAETVAGVPDVVGGTEEQGVAALVADAARALADEPTLQQTLDRVVELAVSMVDGCESAGVSLVTRGRIESPAVSDPLVARGDELQYELREGPCLDAVHDHALVESGDIESDARWPLWAPAVARELGVRSMLCVQLYTSENAHGALNMYSTAPDAFGVDDHHLASTFAAVAAAAISAARTEEQLQSAVQTRTLIGQAQGIVMERYSLTPGRAFAVLSRVSQDANIKLVDIARQVVETRRIPGVGAD</sequence>
<feature type="domain" description="ANTAR" evidence="6">
    <location>
        <begin position="199"/>
        <end position="260"/>
    </location>
</feature>
<dbReference type="InterPro" id="IPR011006">
    <property type="entry name" value="CheY-like_superfamily"/>
</dbReference>
<evidence type="ECO:0000256" key="2">
    <source>
        <dbReference type="ARBA" id="ARBA00022777"/>
    </source>
</evidence>
<keyword evidence="8" id="KW-1185">Reference proteome</keyword>
<evidence type="ECO:0000313" key="7">
    <source>
        <dbReference type="EMBL" id="KLN33957.1"/>
    </source>
</evidence>
<dbReference type="GO" id="GO:0016301">
    <property type="term" value="F:kinase activity"/>
    <property type="evidence" value="ECO:0007669"/>
    <property type="project" value="UniProtKB-KW"/>
</dbReference>
<dbReference type="Proteomes" id="UP000035265">
    <property type="component" value="Unassembled WGS sequence"/>
</dbReference>
<evidence type="ECO:0000256" key="1">
    <source>
        <dbReference type="ARBA" id="ARBA00022679"/>
    </source>
</evidence>
<dbReference type="Gene3D" id="3.30.450.40">
    <property type="match status" value="1"/>
</dbReference>
<evidence type="ECO:0000256" key="3">
    <source>
        <dbReference type="ARBA" id="ARBA00023015"/>
    </source>
</evidence>
<dbReference type="AlphaFoldDB" id="A0A0H2L191"/>
<reference evidence="7 8" key="1">
    <citation type="submission" date="2014-05" db="EMBL/GenBank/DDBJ databases">
        <title>Cellulosimicrobium funkei U11 genome.</title>
        <authorList>
            <person name="Hu C."/>
            <person name="Gong Y."/>
            <person name="Wan W."/>
            <person name="Jiang M."/>
        </authorList>
    </citation>
    <scope>NUCLEOTIDE SEQUENCE [LARGE SCALE GENOMIC DNA]</scope>
    <source>
        <strain evidence="7 8">U11</strain>
    </source>
</reference>
<feature type="region of interest" description="Disordered" evidence="5">
    <location>
        <begin position="1"/>
        <end position="26"/>
    </location>
</feature>
<protein>
    <submittedName>
        <fullName evidence="7">Antitermination regulator</fullName>
    </submittedName>
</protein>
<dbReference type="SUPFAM" id="SSF52172">
    <property type="entry name" value="CheY-like"/>
    <property type="match status" value="1"/>
</dbReference>
<evidence type="ECO:0000256" key="5">
    <source>
        <dbReference type="SAM" id="MobiDB-lite"/>
    </source>
</evidence>
<dbReference type="InterPro" id="IPR005561">
    <property type="entry name" value="ANTAR"/>
</dbReference>
<dbReference type="PATRIC" id="fig|264251.5.peg.3055"/>
<comment type="caution">
    <text evidence="7">The sequence shown here is derived from an EMBL/GenBank/DDBJ whole genome shotgun (WGS) entry which is preliminary data.</text>
</comment>
<dbReference type="Pfam" id="PF03861">
    <property type="entry name" value="ANTAR"/>
    <property type="match status" value="1"/>
</dbReference>
<dbReference type="InterPro" id="IPR036388">
    <property type="entry name" value="WH-like_DNA-bd_sf"/>
</dbReference>
<evidence type="ECO:0000313" key="8">
    <source>
        <dbReference type="Proteomes" id="UP000035265"/>
    </source>
</evidence>
<dbReference type="Gene3D" id="1.10.10.10">
    <property type="entry name" value="Winged helix-like DNA-binding domain superfamily/Winged helix DNA-binding domain"/>
    <property type="match status" value="1"/>
</dbReference>
<evidence type="ECO:0000259" key="6">
    <source>
        <dbReference type="PROSITE" id="PS50921"/>
    </source>
</evidence>
<keyword evidence="1" id="KW-0808">Transferase</keyword>
<feature type="compositionally biased region" description="Polar residues" evidence="5">
    <location>
        <begin position="1"/>
        <end position="10"/>
    </location>
</feature>
<dbReference type="EMBL" id="JNBQ01000023">
    <property type="protein sequence ID" value="KLN33957.1"/>
    <property type="molecule type" value="Genomic_DNA"/>
</dbReference>
<name>A0A0H2L191_9MICO</name>
<dbReference type="GO" id="GO:0003723">
    <property type="term" value="F:RNA binding"/>
    <property type="evidence" value="ECO:0007669"/>
    <property type="project" value="InterPro"/>
</dbReference>
<organism evidence="7 8">
    <name type="scientific">Cellulosimicrobium funkei</name>
    <dbReference type="NCBI Taxonomy" id="264251"/>
    <lineage>
        <taxon>Bacteria</taxon>
        <taxon>Bacillati</taxon>
        <taxon>Actinomycetota</taxon>
        <taxon>Actinomycetes</taxon>
        <taxon>Micrococcales</taxon>
        <taxon>Promicromonosporaceae</taxon>
        <taxon>Cellulosimicrobium</taxon>
    </lineage>
</organism>
<dbReference type="Pfam" id="PF13185">
    <property type="entry name" value="GAF_2"/>
    <property type="match status" value="1"/>
</dbReference>
<dbReference type="PROSITE" id="PS50921">
    <property type="entry name" value="ANTAR"/>
    <property type="match status" value="1"/>
</dbReference>
<gene>
    <name evidence="7" type="ORF">FB00_15000</name>
</gene>
<dbReference type="SUPFAM" id="SSF55781">
    <property type="entry name" value="GAF domain-like"/>
    <property type="match status" value="1"/>
</dbReference>
<proteinExistence type="predicted"/>
<dbReference type="SMART" id="SM01012">
    <property type="entry name" value="ANTAR"/>
    <property type="match status" value="1"/>
</dbReference>
<dbReference type="PIRSF" id="PIRSF036625">
    <property type="entry name" value="GAF_ANTAR"/>
    <property type="match status" value="1"/>
</dbReference>
<keyword evidence="3" id="KW-0805">Transcription regulation</keyword>
<dbReference type="SMART" id="SM00065">
    <property type="entry name" value="GAF"/>
    <property type="match status" value="1"/>
</dbReference>
<dbReference type="InterPro" id="IPR029016">
    <property type="entry name" value="GAF-like_dom_sf"/>
</dbReference>
<dbReference type="STRING" id="264251.FB00_15000"/>
<dbReference type="RefSeq" id="WP_231581870.1">
    <property type="nucleotide sequence ID" value="NZ_JNBQ01000023.1"/>
</dbReference>